<proteinExistence type="predicted"/>
<dbReference type="SUPFAM" id="SSF56935">
    <property type="entry name" value="Porins"/>
    <property type="match status" value="1"/>
</dbReference>
<evidence type="ECO:0008006" key="3">
    <source>
        <dbReference type="Google" id="ProtNLM"/>
    </source>
</evidence>
<organism evidence="2">
    <name type="scientific">Caldithrix abyssi</name>
    <dbReference type="NCBI Taxonomy" id="187145"/>
    <lineage>
        <taxon>Bacteria</taxon>
        <taxon>Pseudomonadati</taxon>
        <taxon>Calditrichota</taxon>
        <taxon>Calditrichia</taxon>
        <taxon>Calditrichales</taxon>
        <taxon>Calditrichaceae</taxon>
        <taxon>Caldithrix</taxon>
    </lineage>
</organism>
<name>A0A7V4TYH7_CALAY</name>
<dbReference type="Proteomes" id="UP000885779">
    <property type="component" value="Unassembled WGS sequence"/>
</dbReference>
<evidence type="ECO:0000256" key="1">
    <source>
        <dbReference type="SAM" id="SignalP"/>
    </source>
</evidence>
<dbReference type="AlphaFoldDB" id="A0A7V4TYH7"/>
<dbReference type="Gene3D" id="2.40.160.10">
    <property type="entry name" value="Porin"/>
    <property type="match status" value="1"/>
</dbReference>
<dbReference type="InterPro" id="IPR010870">
    <property type="entry name" value="Porin_O/P"/>
</dbReference>
<accession>A0A7V4TYH7</accession>
<gene>
    <name evidence="2" type="ORF">ENK44_03215</name>
</gene>
<evidence type="ECO:0000313" key="2">
    <source>
        <dbReference type="EMBL" id="HGY54689.1"/>
    </source>
</evidence>
<comment type="caution">
    <text evidence="2">The sequence shown here is derived from an EMBL/GenBank/DDBJ whole genome shotgun (WGS) entry which is preliminary data.</text>
</comment>
<keyword evidence="1" id="KW-0732">Signal</keyword>
<sequence length="423" mass="48084">MGQYLKQFIIAASLLFLIVATAVAQDTTLTEIIKQVRSGEELEIRPGKSEWSHGILFWSSKDGDFYGRFDVRAYINGAYFFENLNPLSNGTHLRKGRLAIKMQLWRNWRTEWDIDVAEGVVEIKDMWLSYRGIQNSHIKFGHFKVPFGLEILTSSRYIPFAERAYNALAFKMGRRVGLEYSRWGERWNVRADLFGQTMDIKKNKTKDETGGGFAARFAAVPIMSNTLTVHTGIAAVWERPDDNAWIVDYNAEPETKIGDVEILDTDLIKNTSHTYRFGLEGAVVYKNLHVQAEYQMVQVHRFNNLPTANFKGGYIYALYTLTGEKRPWDPTQGEFSQLLPASAGLGAWEVGLRYSHLFLTDTDAQITGGAANNYTAALNWYPNSNMVFQTNFTQVVNSENATGNGFIGGDTFSYIQFMVKFFF</sequence>
<dbReference type="EMBL" id="DRQG01000026">
    <property type="protein sequence ID" value="HGY54689.1"/>
    <property type="molecule type" value="Genomic_DNA"/>
</dbReference>
<reference evidence="2" key="1">
    <citation type="journal article" date="2020" name="mSystems">
        <title>Genome- and Community-Level Interaction Insights into Carbon Utilization and Element Cycling Functions of Hydrothermarchaeota in Hydrothermal Sediment.</title>
        <authorList>
            <person name="Zhou Z."/>
            <person name="Liu Y."/>
            <person name="Xu W."/>
            <person name="Pan J."/>
            <person name="Luo Z.H."/>
            <person name="Li M."/>
        </authorList>
    </citation>
    <scope>NUCLEOTIDE SEQUENCE [LARGE SCALE GENOMIC DNA]</scope>
    <source>
        <strain evidence="2">HyVt-577</strain>
    </source>
</reference>
<protein>
    <recommendedName>
        <fullName evidence="3">Porin</fullName>
    </recommendedName>
</protein>
<dbReference type="InterPro" id="IPR023614">
    <property type="entry name" value="Porin_dom_sf"/>
</dbReference>
<dbReference type="Pfam" id="PF07396">
    <property type="entry name" value="Porin_O_P"/>
    <property type="match status" value="1"/>
</dbReference>
<feature type="signal peptide" evidence="1">
    <location>
        <begin position="1"/>
        <end position="24"/>
    </location>
</feature>
<feature type="chain" id="PRO_5031060184" description="Porin" evidence="1">
    <location>
        <begin position="25"/>
        <end position="423"/>
    </location>
</feature>